<evidence type="ECO:0000313" key="3">
    <source>
        <dbReference type="Proteomes" id="UP000677918"/>
    </source>
</evidence>
<feature type="transmembrane region" description="Helical" evidence="1">
    <location>
        <begin position="204"/>
        <end position="223"/>
    </location>
</feature>
<feature type="transmembrane region" description="Helical" evidence="1">
    <location>
        <begin position="229"/>
        <end position="246"/>
    </location>
</feature>
<keyword evidence="3" id="KW-1185">Reference proteome</keyword>
<reference evidence="2" key="1">
    <citation type="submission" date="2021-04" db="EMBL/GenBank/DDBJ databases">
        <title>Draft genome sequence of Xylanibacillus composti strain K13.</title>
        <authorList>
            <person name="Uke A."/>
            <person name="Chhe C."/>
            <person name="Baramee S."/>
            <person name="Kosugi A."/>
        </authorList>
    </citation>
    <scope>NUCLEOTIDE SEQUENCE</scope>
    <source>
        <strain evidence="2">K13</strain>
    </source>
</reference>
<protein>
    <submittedName>
        <fullName evidence="2">Uncharacterized protein</fullName>
    </submittedName>
</protein>
<feature type="transmembrane region" description="Helical" evidence="1">
    <location>
        <begin position="258"/>
        <end position="276"/>
    </location>
</feature>
<sequence length="292" mass="34036">MTRMDPAFWNNTIWFILLGIITIMVLAITLLQANNRRQLLAFYLTISGMAFCFEMIVYSFFKAYQYFPMLVPHSPADDSIAGNLFSQFSVSSSAVFLAVFGLGYIWHVVIAAAYAFVEELFLALGIYKHNWYRTWMTVAGLLLLFWLTKKAYLIVNTSFGRIWRFLFLFFGLVTLHQHTIVWVFRLTGVRIFSETFLPDKERSLVVLSGTYMLLLGGIIMIMYFSKFKWGWKFLIIVLLYGGHYVAYRYHLIICKEGWFFITTTISIAAMYGYTFLLDKLYDPPLKKHADYG</sequence>
<feature type="transmembrane region" description="Helical" evidence="1">
    <location>
        <begin position="12"/>
        <end position="33"/>
    </location>
</feature>
<organism evidence="2 3">
    <name type="scientific">Xylanibacillus composti</name>
    <dbReference type="NCBI Taxonomy" id="1572762"/>
    <lineage>
        <taxon>Bacteria</taxon>
        <taxon>Bacillati</taxon>
        <taxon>Bacillota</taxon>
        <taxon>Bacilli</taxon>
        <taxon>Bacillales</taxon>
        <taxon>Paenibacillaceae</taxon>
        <taxon>Xylanibacillus</taxon>
    </lineage>
</organism>
<gene>
    <name evidence="2" type="ORF">XYCOK13_04790</name>
</gene>
<evidence type="ECO:0000313" key="2">
    <source>
        <dbReference type="EMBL" id="GIQ67655.1"/>
    </source>
</evidence>
<evidence type="ECO:0000256" key="1">
    <source>
        <dbReference type="SAM" id="Phobius"/>
    </source>
</evidence>
<keyword evidence="1" id="KW-0812">Transmembrane</keyword>
<dbReference type="Proteomes" id="UP000677918">
    <property type="component" value="Unassembled WGS sequence"/>
</dbReference>
<dbReference type="RefSeq" id="WP_244864943.1">
    <property type="nucleotide sequence ID" value="NZ_BOVK01000006.1"/>
</dbReference>
<proteinExistence type="predicted"/>
<dbReference type="EMBL" id="BOVK01000006">
    <property type="protein sequence ID" value="GIQ67655.1"/>
    <property type="molecule type" value="Genomic_DNA"/>
</dbReference>
<feature type="transmembrane region" description="Helical" evidence="1">
    <location>
        <begin position="162"/>
        <end position="184"/>
    </location>
</feature>
<feature type="transmembrane region" description="Helical" evidence="1">
    <location>
        <begin position="129"/>
        <end position="147"/>
    </location>
</feature>
<name>A0A8J4M121_9BACL</name>
<feature type="transmembrane region" description="Helical" evidence="1">
    <location>
        <begin position="94"/>
        <end position="117"/>
    </location>
</feature>
<keyword evidence="1" id="KW-0472">Membrane</keyword>
<dbReference type="AlphaFoldDB" id="A0A8J4M121"/>
<feature type="transmembrane region" description="Helical" evidence="1">
    <location>
        <begin position="40"/>
        <end position="61"/>
    </location>
</feature>
<keyword evidence="1" id="KW-1133">Transmembrane helix</keyword>
<accession>A0A8J4M121</accession>
<comment type="caution">
    <text evidence="2">The sequence shown here is derived from an EMBL/GenBank/DDBJ whole genome shotgun (WGS) entry which is preliminary data.</text>
</comment>